<proteinExistence type="predicted"/>
<evidence type="ECO:0000313" key="3">
    <source>
        <dbReference type="EMBL" id="MCH6171722.1"/>
    </source>
</evidence>
<sequence>MTGARLAASDVDALVVGLMFLGSGGGGDPQPFRHALREALAGAAVVLHDPADLGDAPVVAVGMLGATRVLTEKLPSGREITTAVRALARWTGVEPAAVMPYEAAGLNGAMAVAAACELDLPLVDADLMGRALPRLDQLTRAVAGGPVTPYAMAEPTGEIVLVDDAGPEALERLARSVVAQGGGWAGGALAPVPARRARTDACVGTLARALCLGRAHAALTRPTADEVAAALGGRLLAAGRTVEIARQSSASFGRAGIAVVDDRPAGGVLRIEAENEYLLALLDGEPVASCPDLICLLDRRTAAPIAVDGLRIGDDVLAVVLPGPPWWSANAERLRHVDPRAFGLDCDAVLLPDAAVSSDLAGIPA</sequence>
<dbReference type="Gene3D" id="3.40.1610.10">
    <property type="entry name" value="CV3147-like domain"/>
    <property type="match status" value="1"/>
</dbReference>
<organism evidence="3 4">
    <name type="scientific">Pseudonocardia alaniniphila</name>
    <dbReference type="NCBI Taxonomy" id="75291"/>
    <lineage>
        <taxon>Bacteria</taxon>
        <taxon>Bacillati</taxon>
        <taxon>Actinomycetota</taxon>
        <taxon>Actinomycetes</taxon>
        <taxon>Pseudonocardiales</taxon>
        <taxon>Pseudonocardiaceae</taxon>
        <taxon>Pseudonocardia</taxon>
    </lineage>
</organism>
<dbReference type="SUPFAM" id="SSF160991">
    <property type="entry name" value="CV3147-like"/>
    <property type="match status" value="1"/>
</dbReference>
<dbReference type="Proteomes" id="UP001299970">
    <property type="component" value="Unassembled WGS sequence"/>
</dbReference>
<dbReference type="Gene3D" id="2.40.390.10">
    <property type="entry name" value="CV3147-like"/>
    <property type="match status" value="1"/>
</dbReference>
<protein>
    <submittedName>
        <fullName evidence="3">DUF917 domain-containing protein</fullName>
    </submittedName>
</protein>
<dbReference type="InterPro" id="IPR010318">
    <property type="entry name" value="S-Me-THD_N"/>
</dbReference>
<evidence type="ECO:0000313" key="4">
    <source>
        <dbReference type="Proteomes" id="UP001299970"/>
    </source>
</evidence>
<dbReference type="RefSeq" id="WP_241042527.1">
    <property type="nucleotide sequence ID" value="NZ_BAAAJF010000074.1"/>
</dbReference>
<feature type="domain" description="S-Me-THD N-terminal" evidence="1">
    <location>
        <begin position="10"/>
        <end position="163"/>
    </location>
</feature>
<accession>A0ABS9TT33</accession>
<evidence type="ECO:0000259" key="1">
    <source>
        <dbReference type="Pfam" id="PF06032"/>
    </source>
</evidence>
<gene>
    <name evidence="3" type="ORF">MMF94_39055</name>
</gene>
<dbReference type="InterPro" id="IPR048350">
    <property type="entry name" value="S-Me-THD-like_C"/>
</dbReference>
<comment type="caution">
    <text evidence="3">The sequence shown here is derived from an EMBL/GenBank/DDBJ whole genome shotgun (WGS) entry which is preliminary data.</text>
</comment>
<keyword evidence="4" id="KW-1185">Reference proteome</keyword>
<dbReference type="Pfam" id="PF06032">
    <property type="entry name" value="S-Me-THD_N"/>
    <property type="match status" value="1"/>
</dbReference>
<reference evidence="3 4" key="1">
    <citation type="submission" date="2022-03" db="EMBL/GenBank/DDBJ databases">
        <title>Pseudonocardia alaer sp. nov., a novel actinomycete isolated from reed forest soil.</title>
        <authorList>
            <person name="Wang L."/>
        </authorList>
    </citation>
    <scope>NUCLEOTIDE SEQUENCE [LARGE SCALE GENOMIC DNA]</scope>
    <source>
        <strain evidence="3 4">Y-16303</strain>
    </source>
</reference>
<dbReference type="Pfam" id="PF20906">
    <property type="entry name" value="S-Me-THD_C"/>
    <property type="match status" value="1"/>
</dbReference>
<dbReference type="InterPro" id="IPR024071">
    <property type="entry name" value="S-Me-THD_C_sf"/>
</dbReference>
<dbReference type="InterPro" id="IPR027479">
    <property type="entry name" value="S-Me-THD_N_sf"/>
</dbReference>
<feature type="domain" description="S-Me-THD-like C-terminal" evidence="2">
    <location>
        <begin position="168"/>
        <end position="348"/>
    </location>
</feature>
<evidence type="ECO:0000259" key="2">
    <source>
        <dbReference type="Pfam" id="PF20906"/>
    </source>
</evidence>
<dbReference type="EMBL" id="JAKXMK010000048">
    <property type="protein sequence ID" value="MCH6171722.1"/>
    <property type="molecule type" value="Genomic_DNA"/>
</dbReference>
<name>A0ABS9TT33_9PSEU</name>